<evidence type="ECO:0000313" key="3">
    <source>
        <dbReference type="Proteomes" id="UP000289340"/>
    </source>
</evidence>
<accession>A0A445I3L9</accession>
<keyword evidence="1" id="KW-0732">Signal</keyword>
<proteinExistence type="predicted"/>
<dbReference type="AlphaFoldDB" id="A0A445I3L9"/>
<gene>
    <name evidence="2" type="ORF">D0Y65_030412</name>
</gene>
<evidence type="ECO:0000313" key="2">
    <source>
        <dbReference type="EMBL" id="RZB80698.1"/>
    </source>
</evidence>
<organism evidence="2 3">
    <name type="scientific">Glycine soja</name>
    <name type="common">Wild soybean</name>
    <dbReference type="NCBI Taxonomy" id="3848"/>
    <lineage>
        <taxon>Eukaryota</taxon>
        <taxon>Viridiplantae</taxon>
        <taxon>Streptophyta</taxon>
        <taxon>Embryophyta</taxon>
        <taxon>Tracheophyta</taxon>
        <taxon>Spermatophyta</taxon>
        <taxon>Magnoliopsida</taxon>
        <taxon>eudicotyledons</taxon>
        <taxon>Gunneridae</taxon>
        <taxon>Pentapetalae</taxon>
        <taxon>rosids</taxon>
        <taxon>fabids</taxon>
        <taxon>Fabales</taxon>
        <taxon>Fabaceae</taxon>
        <taxon>Papilionoideae</taxon>
        <taxon>50 kb inversion clade</taxon>
        <taxon>NPAAA clade</taxon>
        <taxon>indigoferoid/millettioid clade</taxon>
        <taxon>Phaseoleae</taxon>
        <taxon>Glycine</taxon>
        <taxon>Glycine subgen. Soja</taxon>
    </lineage>
</organism>
<evidence type="ECO:0008006" key="4">
    <source>
        <dbReference type="Google" id="ProtNLM"/>
    </source>
</evidence>
<reference evidence="2 3" key="1">
    <citation type="submission" date="2018-09" db="EMBL/GenBank/DDBJ databases">
        <title>A high-quality reference genome of wild soybean provides a powerful tool to mine soybean genomes.</title>
        <authorList>
            <person name="Xie M."/>
            <person name="Chung C.Y.L."/>
            <person name="Li M.-W."/>
            <person name="Wong F.-L."/>
            <person name="Chan T.-F."/>
            <person name="Lam H.-M."/>
        </authorList>
    </citation>
    <scope>NUCLEOTIDE SEQUENCE [LARGE SCALE GENOMIC DNA]</scope>
    <source>
        <strain evidence="3">cv. W05</strain>
        <tissue evidence="2">Hypocotyl of etiolated seedlings</tissue>
    </source>
</reference>
<dbReference type="Proteomes" id="UP000289340">
    <property type="component" value="Chromosome 11"/>
</dbReference>
<comment type="caution">
    <text evidence="2">The sequence shown here is derived from an EMBL/GenBank/DDBJ whole genome shotgun (WGS) entry which is preliminary data.</text>
</comment>
<name>A0A445I3L9_GLYSO</name>
<feature type="signal peptide" evidence="1">
    <location>
        <begin position="1"/>
        <end position="23"/>
    </location>
</feature>
<sequence>MDSSMYSVGKLAILLAFFIVASDVCMESEALGKGCDFDFECRYGCQNVPNCGCKVKCINHICRCPRSTTSNNNFLNRGPPKLSAEIL</sequence>
<protein>
    <recommendedName>
        <fullName evidence="4">Defensin-like protein</fullName>
    </recommendedName>
</protein>
<feature type="chain" id="PRO_5019154395" description="Defensin-like protein" evidence="1">
    <location>
        <begin position="24"/>
        <end position="87"/>
    </location>
</feature>
<keyword evidence="3" id="KW-1185">Reference proteome</keyword>
<evidence type="ECO:0000256" key="1">
    <source>
        <dbReference type="SAM" id="SignalP"/>
    </source>
</evidence>
<dbReference type="EMBL" id="QZWG01000011">
    <property type="protein sequence ID" value="RZB80698.1"/>
    <property type="molecule type" value="Genomic_DNA"/>
</dbReference>